<dbReference type="OrthoDB" id="677261at2759"/>
<dbReference type="AlphaFoldDB" id="A0A5J9W8I7"/>
<gene>
    <name evidence="1" type="ORF">EJB05_03742</name>
</gene>
<organism evidence="1 2">
    <name type="scientific">Eragrostis curvula</name>
    <name type="common">weeping love grass</name>
    <dbReference type="NCBI Taxonomy" id="38414"/>
    <lineage>
        <taxon>Eukaryota</taxon>
        <taxon>Viridiplantae</taxon>
        <taxon>Streptophyta</taxon>
        <taxon>Embryophyta</taxon>
        <taxon>Tracheophyta</taxon>
        <taxon>Spermatophyta</taxon>
        <taxon>Magnoliopsida</taxon>
        <taxon>Liliopsida</taxon>
        <taxon>Poales</taxon>
        <taxon>Poaceae</taxon>
        <taxon>PACMAD clade</taxon>
        <taxon>Chloridoideae</taxon>
        <taxon>Eragrostideae</taxon>
        <taxon>Eragrostidinae</taxon>
        <taxon>Eragrostis</taxon>
    </lineage>
</organism>
<accession>A0A5J9W8I7</accession>
<proteinExistence type="predicted"/>
<dbReference type="EMBL" id="RWGY01000004">
    <property type="protein sequence ID" value="TVU44306.1"/>
    <property type="molecule type" value="Genomic_DNA"/>
</dbReference>
<dbReference type="Proteomes" id="UP000324897">
    <property type="component" value="Chromosome 5"/>
</dbReference>
<dbReference type="Gramene" id="TVU44306">
    <property type="protein sequence ID" value="TVU44306"/>
    <property type="gene ID" value="EJB05_03742"/>
</dbReference>
<evidence type="ECO:0000313" key="2">
    <source>
        <dbReference type="Proteomes" id="UP000324897"/>
    </source>
</evidence>
<feature type="non-terminal residue" evidence="1">
    <location>
        <position position="1"/>
    </location>
</feature>
<name>A0A5J9W8I7_9POAL</name>
<evidence type="ECO:0008006" key="3">
    <source>
        <dbReference type="Google" id="ProtNLM"/>
    </source>
</evidence>
<reference evidence="1 2" key="1">
    <citation type="journal article" date="2019" name="Sci. Rep.">
        <title>A high-quality genome of Eragrostis curvula grass provides insights into Poaceae evolution and supports new strategies to enhance forage quality.</title>
        <authorList>
            <person name="Carballo J."/>
            <person name="Santos B.A.C.M."/>
            <person name="Zappacosta D."/>
            <person name="Garbus I."/>
            <person name="Selva J.P."/>
            <person name="Gallo C.A."/>
            <person name="Diaz A."/>
            <person name="Albertini E."/>
            <person name="Caccamo M."/>
            <person name="Echenique V."/>
        </authorList>
    </citation>
    <scope>NUCLEOTIDE SEQUENCE [LARGE SCALE GENOMIC DNA]</scope>
    <source>
        <strain evidence="2">cv. Victoria</strain>
        <tissue evidence="1">Leaf</tissue>
    </source>
</reference>
<keyword evidence="2" id="KW-1185">Reference proteome</keyword>
<comment type="caution">
    <text evidence="1">The sequence shown here is derived from an EMBL/GenBank/DDBJ whole genome shotgun (WGS) entry which is preliminary data.</text>
</comment>
<evidence type="ECO:0000313" key="1">
    <source>
        <dbReference type="EMBL" id="TVU44306.1"/>
    </source>
</evidence>
<protein>
    <recommendedName>
        <fullName evidence="3">Reverse transcriptase zinc-binding domain-containing protein</fullName>
    </recommendedName>
</protein>
<sequence>ASPSPLTRSRKPYFTLLSRSSWAMANQRFFDVIATIAPNLVAAVPIRIRNSRLVADALRGRRWIRDIRGPRTVQVILDFFAVLAIASQVILATTPNQFRWKWMPDGRFTSASAYHAFSIGQSEVFGARRCWISNRQLRHNLKNDDTCALCAQEPETLDHLLLHRVHSRETWFRVLRRLGLNHLAPSVDEPPFVEWWLMSRKRVSKELRPRVHEFQALMPVALAQEIIDDAQLWASARFFKLRKLLVPRL</sequence>